<name>A0A9E7SCL2_9EURY</name>
<dbReference type="KEGG" id="thei:K1720_08515"/>
<evidence type="ECO:0000256" key="1">
    <source>
        <dbReference type="SAM" id="Coils"/>
    </source>
</evidence>
<keyword evidence="2" id="KW-0812">Transmembrane</keyword>
<sequence length="96" mass="10711">MRTKDVVILASWLAATVISAVIILKGGTSYLNLGIALLLYLMAIGASFSVGYSLYDREELKLSSEISSLNSRLEEIERKINSIEEKVEKVQKFLEE</sequence>
<reference evidence="3 4" key="1">
    <citation type="submission" date="2021-08" db="EMBL/GenBank/DDBJ databases">
        <title>Thermococcus onnuriiensis IOH2.</title>
        <authorList>
            <person name="Park Y.-J."/>
        </authorList>
    </citation>
    <scope>NUCLEOTIDE SEQUENCE [LARGE SCALE GENOMIC DNA]</scope>
    <source>
        <strain evidence="3 4">IOH2</strain>
    </source>
</reference>
<dbReference type="AlphaFoldDB" id="A0A9E7SCL2"/>
<evidence type="ECO:0000313" key="3">
    <source>
        <dbReference type="EMBL" id="USG99546.1"/>
    </source>
</evidence>
<feature type="transmembrane region" description="Helical" evidence="2">
    <location>
        <begin position="30"/>
        <end position="55"/>
    </location>
</feature>
<keyword evidence="1" id="KW-0175">Coiled coil</keyword>
<dbReference type="RefSeq" id="WP_251948595.1">
    <property type="nucleotide sequence ID" value="NZ_CP080572.1"/>
</dbReference>
<keyword evidence="4" id="KW-1185">Reference proteome</keyword>
<keyword evidence="2" id="KW-1133">Transmembrane helix</keyword>
<accession>A0A9E7SCL2</accession>
<dbReference type="GeneID" id="72778385"/>
<evidence type="ECO:0000256" key="2">
    <source>
        <dbReference type="SAM" id="Phobius"/>
    </source>
</evidence>
<keyword evidence="2" id="KW-0472">Membrane</keyword>
<evidence type="ECO:0000313" key="4">
    <source>
        <dbReference type="Proteomes" id="UP001056425"/>
    </source>
</evidence>
<organism evidence="3 4">
    <name type="scientific">Thermococcus argininiproducens</name>
    <dbReference type="NCBI Taxonomy" id="2866384"/>
    <lineage>
        <taxon>Archaea</taxon>
        <taxon>Methanobacteriati</taxon>
        <taxon>Methanobacteriota</taxon>
        <taxon>Thermococci</taxon>
        <taxon>Thermococcales</taxon>
        <taxon>Thermococcaceae</taxon>
        <taxon>Thermococcus</taxon>
    </lineage>
</organism>
<protein>
    <submittedName>
        <fullName evidence="3">Uncharacterized protein</fullName>
    </submittedName>
</protein>
<feature type="coiled-coil region" evidence="1">
    <location>
        <begin position="59"/>
        <end position="93"/>
    </location>
</feature>
<dbReference type="Proteomes" id="UP001056425">
    <property type="component" value="Chromosome"/>
</dbReference>
<gene>
    <name evidence="3" type="ORF">K1720_08515</name>
</gene>
<dbReference type="EMBL" id="CP080572">
    <property type="protein sequence ID" value="USG99546.1"/>
    <property type="molecule type" value="Genomic_DNA"/>
</dbReference>
<proteinExistence type="predicted"/>